<dbReference type="EC" id="1.1.1.94" evidence="7"/>
<protein>
    <recommendedName>
        <fullName evidence="7">Glycerol-3-phosphate dehydrogenase [NAD(P)+]</fullName>
        <ecNumber evidence="7">1.1.1.94</ecNumber>
    </recommendedName>
    <alternativeName>
        <fullName evidence="7">NAD(P)(+)-dependent glycerol-3-phosphate dehydrogenase</fullName>
    </alternativeName>
    <alternativeName>
        <fullName evidence="7">NAD(P)H-dependent dihydroxyacetone-phosphate reductase</fullName>
    </alternativeName>
</protein>
<evidence type="ECO:0000259" key="11">
    <source>
        <dbReference type="Pfam" id="PF07479"/>
    </source>
</evidence>
<dbReference type="InterPro" id="IPR011128">
    <property type="entry name" value="G3P_DH_NAD-dep_N"/>
</dbReference>
<reference evidence="13" key="1">
    <citation type="submission" date="2023-07" db="EMBL/GenBank/DDBJ databases">
        <title>Study on multiphase classification of strain Alteromonas salexigens isolated from the Yellow Sea.</title>
        <authorList>
            <person name="Sun L."/>
        </authorList>
    </citation>
    <scope>NUCLEOTIDE SEQUENCE [LARGE SCALE GENOMIC DNA]</scope>
    <source>
        <strain evidence="13">ASW11-19</strain>
    </source>
</reference>
<evidence type="ECO:0000256" key="8">
    <source>
        <dbReference type="RuleBase" id="RU000437"/>
    </source>
</evidence>
<keyword evidence="2 7" id="KW-0444">Lipid biosynthesis</keyword>
<feature type="active site" description="Proton acceptor" evidence="7">
    <location>
        <position position="193"/>
    </location>
</feature>
<dbReference type="PANTHER" id="PTHR11728:SF1">
    <property type="entry name" value="GLYCEROL-3-PHOSPHATE DEHYDROGENASE [NAD(+)] 2, CHLOROPLASTIC"/>
    <property type="match status" value="1"/>
</dbReference>
<evidence type="ECO:0000256" key="1">
    <source>
        <dbReference type="ARBA" id="ARBA00011009"/>
    </source>
</evidence>
<dbReference type="PROSITE" id="PS00957">
    <property type="entry name" value="NAD_G3PDH"/>
    <property type="match status" value="1"/>
</dbReference>
<dbReference type="SUPFAM" id="SSF48179">
    <property type="entry name" value="6-phosphogluconate dehydrogenase C-terminal domain-like"/>
    <property type="match status" value="1"/>
</dbReference>
<dbReference type="Gene3D" id="3.40.50.720">
    <property type="entry name" value="NAD(P)-binding Rossmann-like Domain"/>
    <property type="match status" value="1"/>
</dbReference>
<feature type="binding site" evidence="7">
    <location>
        <position position="281"/>
    </location>
    <ligand>
        <name>NADPH</name>
        <dbReference type="ChEBI" id="CHEBI:57783"/>
    </ligand>
</feature>
<dbReference type="PIRSF" id="PIRSF000114">
    <property type="entry name" value="Glycerol-3-P_dh"/>
    <property type="match status" value="1"/>
</dbReference>
<keyword evidence="4 7" id="KW-0443">Lipid metabolism</keyword>
<gene>
    <name evidence="7 12" type="primary">gpsA</name>
    <name evidence="12" type="ORF">OCL06_01620</name>
</gene>
<dbReference type="InterPro" id="IPR036291">
    <property type="entry name" value="NAD(P)-bd_dom_sf"/>
</dbReference>
<keyword evidence="7" id="KW-0547">Nucleotide-binding</keyword>
<keyword evidence="7 8" id="KW-0520">NAD</keyword>
<comment type="subcellular location">
    <subcellularLocation>
        <location evidence="7">Cytoplasm</location>
    </subcellularLocation>
</comment>
<comment type="pathway">
    <text evidence="7">Membrane lipid metabolism; glycerophospholipid metabolism.</text>
</comment>
<accession>A0ABT2VJU4</accession>
<evidence type="ECO:0000256" key="2">
    <source>
        <dbReference type="ARBA" id="ARBA00022516"/>
    </source>
</evidence>
<feature type="binding site" evidence="7">
    <location>
        <position position="258"/>
    </location>
    <ligand>
        <name>sn-glycerol 3-phosphate</name>
        <dbReference type="ChEBI" id="CHEBI:57597"/>
    </ligand>
</feature>
<feature type="domain" description="Glycerol-3-phosphate dehydrogenase NAD-dependent C-terminal" evidence="11">
    <location>
        <begin position="182"/>
        <end position="321"/>
    </location>
</feature>
<comment type="catalytic activity">
    <reaction evidence="7 9">
        <text>sn-glycerol 3-phosphate + NADP(+) = dihydroxyacetone phosphate + NADPH + H(+)</text>
        <dbReference type="Rhea" id="RHEA:11096"/>
        <dbReference type="ChEBI" id="CHEBI:15378"/>
        <dbReference type="ChEBI" id="CHEBI:57597"/>
        <dbReference type="ChEBI" id="CHEBI:57642"/>
        <dbReference type="ChEBI" id="CHEBI:57783"/>
        <dbReference type="ChEBI" id="CHEBI:58349"/>
        <dbReference type="EC" id="1.1.1.94"/>
    </reaction>
</comment>
<keyword evidence="6 7" id="KW-1208">Phospholipid metabolism</keyword>
<dbReference type="EMBL" id="JAOTJC010000004">
    <property type="protein sequence ID" value="MCU7553290.1"/>
    <property type="molecule type" value="Genomic_DNA"/>
</dbReference>
<feature type="binding site" evidence="7">
    <location>
        <position position="34"/>
    </location>
    <ligand>
        <name>NADPH</name>
        <dbReference type="ChEBI" id="CHEBI:57783"/>
    </ligand>
</feature>
<comment type="caution">
    <text evidence="7">Lacks conserved residue(s) required for the propagation of feature annotation.</text>
</comment>
<feature type="binding site" evidence="7">
    <location>
        <position position="14"/>
    </location>
    <ligand>
        <name>NADPH</name>
        <dbReference type="ChEBI" id="CHEBI:57783"/>
    </ligand>
</feature>
<feature type="binding site" evidence="7">
    <location>
        <position position="256"/>
    </location>
    <ligand>
        <name>sn-glycerol 3-phosphate</name>
        <dbReference type="ChEBI" id="CHEBI:57597"/>
    </ligand>
</feature>
<feature type="domain" description="Glycerol-3-phosphate dehydrogenase NAD-dependent N-terminal" evidence="10">
    <location>
        <begin position="6"/>
        <end position="160"/>
    </location>
</feature>
<dbReference type="Proteomes" id="UP001209257">
    <property type="component" value="Unassembled WGS sequence"/>
</dbReference>
<keyword evidence="7" id="KW-0963">Cytoplasm</keyword>
<dbReference type="Pfam" id="PF01210">
    <property type="entry name" value="NAD_Gly3P_dh_N"/>
    <property type="match status" value="1"/>
</dbReference>
<keyword evidence="7" id="KW-0521">NADP</keyword>
<dbReference type="InterPro" id="IPR008927">
    <property type="entry name" value="6-PGluconate_DH-like_C_sf"/>
</dbReference>
<dbReference type="PRINTS" id="PR00077">
    <property type="entry name" value="GPDHDRGNASE"/>
</dbReference>
<feature type="binding site" evidence="7">
    <location>
        <position position="257"/>
    </location>
    <ligand>
        <name>NADPH</name>
        <dbReference type="ChEBI" id="CHEBI:57783"/>
    </ligand>
</feature>
<proteinExistence type="inferred from homology"/>
<evidence type="ECO:0000256" key="5">
    <source>
        <dbReference type="ARBA" id="ARBA00023209"/>
    </source>
</evidence>
<feature type="binding site" evidence="7">
    <location>
        <position position="257"/>
    </location>
    <ligand>
        <name>sn-glycerol 3-phosphate</name>
        <dbReference type="ChEBI" id="CHEBI:57597"/>
    </ligand>
</feature>
<dbReference type="PANTHER" id="PTHR11728">
    <property type="entry name" value="GLYCEROL-3-PHOSPHATE DEHYDROGENASE"/>
    <property type="match status" value="1"/>
</dbReference>
<feature type="binding site" evidence="7">
    <location>
        <position position="137"/>
    </location>
    <ligand>
        <name>sn-glycerol 3-phosphate</name>
        <dbReference type="ChEBI" id="CHEBI:57597"/>
    </ligand>
</feature>
<dbReference type="Gene3D" id="1.10.1040.10">
    <property type="entry name" value="N-(1-d-carboxylethyl)-l-norvaline Dehydrogenase, domain 2"/>
    <property type="match status" value="1"/>
</dbReference>
<dbReference type="NCBIfam" id="NF000939">
    <property type="entry name" value="PRK00094.1-1"/>
    <property type="match status" value="1"/>
</dbReference>
<comment type="caution">
    <text evidence="12">The sequence shown here is derived from an EMBL/GenBank/DDBJ whole genome shotgun (WGS) entry which is preliminary data.</text>
</comment>
<feature type="binding site" evidence="7">
    <location>
        <position position="139"/>
    </location>
    <ligand>
        <name>sn-glycerol 3-phosphate</name>
        <dbReference type="ChEBI" id="CHEBI:57597"/>
    </ligand>
</feature>
<dbReference type="NCBIfam" id="NF000942">
    <property type="entry name" value="PRK00094.1-4"/>
    <property type="match status" value="1"/>
</dbReference>
<comment type="catalytic activity">
    <reaction evidence="7">
        <text>sn-glycerol 3-phosphate + NAD(+) = dihydroxyacetone phosphate + NADH + H(+)</text>
        <dbReference type="Rhea" id="RHEA:11092"/>
        <dbReference type="ChEBI" id="CHEBI:15378"/>
        <dbReference type="ChEBI" id="CHEBI:57540"/>
        <dbReference type="ChEBI" id="CHEBI:57597"/>
        <dbReference type="ChEBI" id="CHEBI:57642"/>
        <dbReference type="ChEBI" id="CHEBI:57945"/>
        <dbReference type="EC" id="1.1.1.94"/>
    </reaction>
</comment>
<evidence type="ECO:0000259" key="10">
    <source>
        <dbReference type="Pfam" id="PF01210"/>
    </source>
</evidence>
<evidence type="ECO:0000256" key="3">
    <source>
        <dbReference type="ARBA" id="ARBA00023002"/>
    </source>
</evidence>
<keyword evidence="3 7" id="KW-0560">Oxidoreductase</keyword>
<dbReference type="SUPFAM" id="SSF51735">
    <property type="entry name" value="NAD(P)-binding Rossmann-fold domains"/>
    <property type="match status" value="1"/>
</dbReference>
<dbReference type="InterPro" id="IPR006109">
    <property type="entry name" value="G3P_DH_NAD-dep_C"/>
</dbReference>
<feature type="binding site" evidence="7">
    <location>
        <position position="13"/>
    </location>
    <ligand>
        <name>NADPH</name>
        <dbReference type="ChEBI" id="CHEBI:57783"/>
    </ligand>
</feature>
<feature type="binding site" evidence="7">
    <location>
        <position position="283"/>
    </location>
    <ligand>
        <name>NADPH</name>
        <dbReference type="ChEBI" id="CHEBI:57783"/>
    </ligand>
</feature>
<keyword evidence="13" id="KW-1185">Reference proteome</keyword>
<organism evidence="12 13">
    <name type="scientific">Alteromonas salexigens</name>
    <dbReference type="NCBI Taxonomy" id="2982530"/>
    <lineage>
        <taxon>Bacteria</taxon>
        <taxon>Pseudomonadati</taxon>
        <taxon>Pseudomonadota</taxon>
        <taxon>Gammaproteobacteria</taxon>
        <taxon>Alteromonadales</taxon>
        <taxon>Alteromonadaceae</taxon>
        <taxon>Alteromonas/Salinimonas group</taxon>
        <taxon>Alteromonas</taxon>
    </lineage>
</organism>
<dbReference type="HAMAP" id="MF_00394">
    <property type="entry name" value="NAD_Glyc3P_dehydrog"/>
    <property type="match status" value="1"/>
</dbReference>
<feature type="binding site" evidence="7">
    <location>
        <position position="193"/>
    </location>
    <ligand>
        <name>sn-glycerol 3-phosphate</name>
        <dbReference type="ChEBI" id="CHEBI:57597"/>
    </ligand>
</feature>
<sequence length="336" mass="35805">MDPSSVSVLGAGSYGTALAFCLARNNTPTLLWGRDRAHMADLAEHRENRRYLPGATLPEALRIEANLDTAVAASRDILVVVPSHAFRLTLETIKPFLQPGQRLIWATKGLEPGTGRLLREVAVDVLGDDYPLAVLSGPTFAKEMVAGLPTAISLSSADDALNNEFAAKLHCARSFRVYTNPDIIGVQLGGAVKNVIAIGAGLADGLGFGANARTALITRGLAEMRRLGVALGAQPETFMGMAGLGDLVLTCTDNQSRNRRFGLALGQGKGVDTAIEEIGQVVEGYRNTDEVHILAARMQVEMPICEQIYEVLYNGKSPKEAALALLGRDLKSETAN</sequence>
<dbReference type="NCBIfam" id="NF000940">
    <property type="entry name" value="PRK00094.1-2"/>
    <property type="match status" value="1"/>
</dbReference>
<evidence type="ECO:0000313" key="12">
    <source>
        <dbReference type="EMBL" id="MCU7553290.1"/>
    </source>
</evidence>
<dbReference type="InterPro" id="IPR013328">
    <property type="entry name" value="6PGD_dom2"/>
</dbReference>
<dbReference type="RefSeq" id="WP_262991995.1">
    <property type="nucleotide sequence ID" value="NZ_JAOTJC010000004.1"/>
</dbReference>
<evidence type="ECO:0000256" key="6">
    <source>
        <dbReference type="ARBA" id="ARBA00023264"/>
    </source>
</evidence>
<dbReference type="InterPro" id="IPR006168">
    <property type="entry name" value="G3P_DH_NAD-dep"/>
</dbReference>
<evidence type="ECO:0000256" key="7">
    <source>
        <dbReference type="HAMAP-Rule" id="MF_00394"/>
    </source>
</evidence>
<feature type="binding site" evidence="7">
    <location>
        <position position="141"/>
    </location>
    <ligand>
        <name>NADPH</name>
        <dbReference type="ChEBI" id="CHEBI:57783"/>
    </ligand>
</feature>
<feature type="binding site" evidence="7">
    <location>
        <position position="108"/>
    </location>
    <ligand>
        <name>sn-glycerol 3-phosphate</name>
        <dbReference type="ChEBI" id="CHEBI:57597"/>
    </ligand>
</feature>
<keyword evidence="5 7" id="KW-0594">Phospholipid biosynthesis</keyword>
<comment type="function">
    <text evidence="7">Catalyzes the reduction of the glycolytic intermediate dihydroxyacetone phosphate (DHAP) to sn-glycerol 3-phosphate (G3P), the key precursor for phospholipid synthesis.</text>
</comment>
<evidence type="ECO:0000256" key="9">
    <source>
        <dbReference type="RuleBase" id="RU000439"/>
    </source>
</evidence>
<dbReference type="GO" id="GO:0047952">
    <property type="term" value="F:glycerol-3-phosphate dehydrogenase [NAD(P)+] activity"/>
    <property type="evidence" value="ECO:0007669"/>
    <property type="project" value="UniProtKB-EC"/>
</dbReference>
<evidence type="ECO:0000256" key="4">
    <source>
        <dbReference type="ARBA" id="ARBA00023098"/>
    </source>
</evidence>
<comment type="similarity">
    <text evidence="1 7 8">Belongs to the NAD-dependent glycerol-3-phosphate dehydrogenase family.</text>
</comment>
<feature type="binding site" evidence="7">
    <location>
        <position position="51"/>
    </location>
    <ligand>
        <name>NADPH</name>
        <dbReference type="ChEBI" id="CHEBI:57783"/>
    </ligand>
</feature>
<feature type="binding site" evidence="7">
    <location>
        <position position="108"/>
    </location>
    <ligand>
        <name>NADPH</name>
        <dbReference type="ChEBI" id="CHEBI:57783"/>
    </ligand>
</feature>
<dbReference type="Pfam" id="PF07479">
    <property type="entry name" value="NAD_Gly3P_dh_C"/>
    <property type="match status" value="1"/>
</dbReference>
<feature type="binding site" evidence="7">
    <location>
        <position position="246"/>
    </location>
    <ligand>
        <name>sn-glycerol 3-phosphate</name>
        <dbReference type="ChEBI" id="CHEBI:57597"/>
    </ligand>
</feature>
<evidence type="ECO:0000313" key="13">
    <source>
        <dbReference type="Proteomes" id="UP001209257"/>
    </source>
</evidence>
<name>A0ABT2VJU4_9ALTE</name>